<organism evidence="2 3">
    <name type="scientific">Zizania palustris</name>
    <name type="common">Northern wild rice</name>
    <dbReference type="NCBI Taxonomy" id="103762"/>
    <lineage>
        <taxon>Eukaryota</taxon>
        <taxon>Viridiplantae</taxon>
        <taxon>Streptophyta</taxon>
        <taxon>Embryophyta</taxon>
        <taxon>Tracheophyta</taxon>
        <taxon>Spermatophyta</taxon>
        <taxon>Magnoliopsida</taxon>
        <taxon>Liliopsida</taxon>
        <taxon>Poales</taxon>
        <taxon>Poaceae</taxon>
        <taxon>BOP clade</taxon>
        <taxon>Oryzoideae</taxon>
        <taxon>Oryzeae</taxon>
        <taxon>Zizaniinae</taxon>
        <taxon>Zizania</taxon>
    </lineage>
</organism>
<sequence>MSAMRKRWENDEGDKFKAGRSEHGGQDGQRGSDVGGAGWSRATTEEVGCRVRAALLVVSGGAGRSRATTEEVGAQGADGATHGVRWRGQRGVGGRATTSRVNEADDLYARPTLGALGGLEKSTVAARGTNVGGNLHVRPPSTRARASPSSMSSITEG</sequence>
<evidence type="ECO:0000313" key="3">
    <source>
        <dbReference type="Proteomes" id="UP000729402"/>
    </source>
</evidence>
<feature type="compositionally biased region" description="Basic and acidic residues" evidence="1">
    <location>
        <begin position="1"/>
        <end position="25"/>
    </location>
</feature>
<evidence type="ECO:0000256" key="1">
    <source>
        <dbReference type="SAM" id="MobiDB-lite"/>
    </source>
</evidence>
<name>A0A8J5S8F4_ZIZPA</name>
<reference evidence="2" key="1">
    <citation type="journal article" date="2021" name="bioRxiv">
        <title>Whole Genome Assembly and Annotation of Northern Wild Rice, Zizania palustris L., Supports a Whole Genome Duplication in the Zizania Genus.</title>
        <authorList>
            <person name="Haas M."/>
            <person name="Kono T."/>
            <person name="Macchietto M."/>
            <person name="Millas R."/>
            <person name="McGilp L."/>
            <person name="Shao M."/>
            <person name="Duquette J."/>
            <person name="Hirsch C.N."/>
            <person name="Kimball J."/>
        </authorList>
    </citation>
    <scope>NUCLEOTIDE SEQUENCE</scope>
    <source>
        <tissue evidence="2">Fresh leaf tissue</tissue>
    </source>
</reference>
<feature type="region of interest" description="Disordered" evidence="1">
    <location>
        <begin position="60"/>
        <end position="97"/>
    </location>
</feature>
<dbReference type="AlphaFoldDB" id="A0A8J5S8F4"/>
<evidence type="ECO:0000313" key="2">
    <source>
        <dbReference type="EMBL" id="KAG8061679.1"/>
    </source>
</evidence>
<accession>A0A8J5S8F4</accession>
<proteinExistence type="predicted"/>
<protein>
    <submittedName>
        <fullName evidence="2">Uncharacterized protein</fullName>
    </submittedName>
</protein>
<gene>
    <name evidence="2" type="ORF">GUJ93_ZPchr0003g18317</name>
</gene>
<dbReference type="Proteomes" id="UP000729402">
    <property type="component" value="Unassembled WGS sequence"/>
</dbReference>
<keyword evidence="3" id="KW-1185">Reference proteome</keyword>
<feature type="compositionally biased region" description="Low complexity" evidence="1">
    <location>
        <begin position="138"/>
        <end position="157"/>
    </location>
</feature>
<feature type="region of interest" description="Disordered" evidence="1">
    <location>
        <begin position="1"/>
        <end position="39"/>
    </location>
</feature>
<dbReference type="EMBL" id="JAAALK010000286">
    <property type="protein sequence ID" value="KAG8061679.1"/>
    <property type="molecule type" value="Genomic_DNA"/>
</dbReference>
<feature type="region of interest" description="Disordered" evidence="1">
    <location>
        <begin position="130"/>
        <end position="157"/>
    </location>
</feature>
<reference evidence="2" key="2">
    <citation type="submission" date="2021-02" db="EMBL/GenBank/DDBJ databases">
        <authorList>
            <person name="Kimball J.A."/>
            <person name="Haas M.W."/>
            <person name="Macchietto M."/>
            <person name="Kono T."/>
            <person name="Duquette J."/>
            <person name="Shao M."/>
        </authorList>
    </citation>
    <scope>NUCLEOTIDE SEQUENCE</scope>
    <source>
        <tissue evidence="2">Fresh leaf tissue</tissue>
    </source>
</reference>
<comment type="caution">
    <text evidence="2">The sequence shown here is derived from an EMBL/GenBank/DDBJ whole genome shotgun (WGS) entry which is preliminary data.</text>
</comment>